<feature type="transmembrane region" description="Helical" evidence="7">
    <location>
        <begin position="34"/>
        <end position="55"/>
    </location>
</feature>
<dbReference type="InterPro" id="IPR050291">
    <property type="entry name" value="CDF_Transporter"/>
</dbReference>
<dbReference type="InterPro" id="IPR027469">
    <property type="entry name" value="Cation_efflux_TMD_sf"/>
</dbReference>
<keyword evidence="2" id="KW-0813">Transport</keyword>
<dbReference type="GeneID" id="78122103"/>
<feature type="transmembrane region" description="Helical" evidence="7">
    <location>
        <begin position="61"/>
        <end position="80"/>
    </location>
</feature>
<feature type="region of interest" description="Disordered" evidence="6">
    <location>
        <begin position="1"/>
        <end position="24"/>
    </location>
</feature>
<evidence type="ECO:0000256" key="7">
    <source>
        <dbReference type="SAM" id="Phobius"/>
    </source>
</evidence>
<dbReference type="AlphaFoldDB" id="A0A3R8QLG1"/>
<dbReference type="Proteomes" id="UP000274327">
    <property type="component" value="Unassembled WGS sequence"/>
</dbReference>
<dbReference type="EMBL" id="QOCI01000013">
    <property type="protein sequence ID" value="RRR17445.1"/>
    <property type="molecule type" value="Genomic_DNA"/>
</dbReference>
<reference evidence="9 10" key="1">
    <citation type="submission" date="2018-07" db="EMBL/GenBank/DDBJ databases">
        <title>Brachybacteriurn paraconglorneratum KCTC 9916.</title>
        <authorList>
            <person name="Li Y."/>
        </authorList>
    </citation>
    <scope>NUCLEOTIDE SEQUENCE [LARGE SCALE GENOMIC DNA]</scope>
    <source>
        <strain evidence="9 10">KCTC 9916</strain>
    </source>
</reference>
<dbReference type="SUPFAM" id="SSF161111">
    <property type="entry name" value="Cation efflux protein transmembrane domain-like"/>
    <property type="match status" value="1"/>
</dbReference>
<organism evidence="9 10">
    <name type="scientific">Brachybacterium paraconglomeratum</name>
    <dbReference type="NCBI Taxonomy" id="173362"/>
    <lineage>
        <taxon>Bacteria</taxon>
        <taxon>Bacillati</taxon>
        <taxon>Actinomycetota</taxon>
        <taxon>Actinomycetes</taxon>
        <taxon>Micrococcales</taxon>
        <taxon>Dermabacteraceae</taxon>
        <taxon>Brachybacterium</taxon>
    </lineage>
</organism>
<dbReference type="GO" id="GO:0016020">
    <property type="term" value="C:membrane"/>
    <property type="evidence" value="ECO:0007669"/>
    <property type="project" value="UniProtKB-SubCell"/>
</dbReference>
<feature type="transmembrane region" description="Helical" evidence="7">
    <location>
        <begin position="101"/>
        <end position="119"/>
    </location>
</feature>
<dbReference type="Gene3D" id="1.20.1510.10">
    <property type="entry name" value="Cation efflux protein transmembrane domain"/>
    <property type="match status" value="1"/>
</dbReference>
<dbReference type="Pfam" id="PF01545">
    <property type="entry name" value="Cation_efflux"/>
    <property type="match status" value="1"/>
</dbReference>
<sequence>MNGSEGEGGEEATGSGHDAFGEEQRETLRRARRLEWITLAWMSATVALVALVAGQSQAMRAAWAEDMLSLLPPIAFLVAARRIRKRPDRLHPYGFHRSIGVAHLVAAIALLTMGGYLAIDSVMTLVTVERPPIGLTVLFGHAIWSGWLMVAVMAVTSIGPVFLGYKKLALSETLHDKVLFADADMSKADWSTAVATIAGVIGVGLGLWWADATAALLVSVSILHDGVKNLRSSIGGLTDAEARTFDDSAPHPLTRRIEERAKEESWVGEASARVRDEGHVFHAEVFVVPAAGTEPTLDRIAALRDRIEELDWKVHDVVIAPVPELPPAQTFRSTLRTGPTAPPSVE</sequence>
<keyword evidence="4 7" id="KW-1133">Transmembrane helix</keyword>
<evidence type="ECO:0000256" key="3">
    <source>
        <dbReference type="ARBA" id="ARBA00022692"/>
    </source>
</evidence>
<proteinExistence type="predicted"/>
<protein>
    <submittedName>
        <fullName evidence="9">Cation transporter</fullName>
    </submittedName>
</protein>
<evidence type="ECO:0000256" key="4">
    <source>
        <dbReference type="ARBA" id="ARBA00022989"/>
    </source>
</evidence>
<keyword evidence="3 7" id="KW-0812">Transmembrane</keyword>
<evidence type="ECO:0000259" key="8">
    <source>
        <dbReference type="Pfam" id="PF01545"/>
    </source>
</evidence>
<dbReference type="PANTHER" id="PTHR43840:SF15">
    <property type="entry name" value="MITOCHONDRIAL METAL TRANSPORTER 1-RELATED"/>
    <property type="match status" value="1"/>
</dbReference>
<comment type="caution">
    <text evidence="9">The sequence shown here is derived from an EMBL/GenBank/DDBJ whole genome shotgun (WGS) entry which is preliminary data.</text>
</comment>
<dbReference type="PANTHER" id="PTHR43840">
    <property type="entry name" value="MITOCHONDRIAL METAL TRANSPORTER 1-RELATED"/>
    <property type="match status" value="1"/>
</dbReference>
<comment type="subcellular location">
    <subcellularLocation>
        <location evidence="1">Membrane</location>
        <topology evidence="1">Multi-pass membrane protein</topology>
    </subcellularLocation>
</comment>
<gene>
    <name evidence="9" type="ORF">DS079_13865</name>
</gene>
<dbReference type="GO" id="GO:0008324">
    <property type="term" value="F:monoatomic cation transmembrane transporter activity"/>
    <property type="evidence" value="ECO:0007669"/>
    <property type="project" value="InterPro"/>
</dbReference>
<dbReference type="InterPro" id="IPR058533">
    <property type="entry name" value="Cation_efflux_TM"/>
</dbReference>
<evidence type="ECO:0000256" key="2">
    <source>
        <dbReference type="ARBA" id="ARBA00022448"/>
    </source>
</evidence>
<accession>A0A3R8QLG1</accession>
<dbReference type="RefSeq" id="WP_126988447.1">
    <property type="nucleotide sequence ID" value="NZ_ML133860.1"/>
</dbReference>
<evidence type="ECO:0000313" key="9">
    <source>
        <dbReference type="EMBL" id="RRR17445.1"/>
    </source>
</evidence>
<evidence type="ECO:0000256" key="6">
    <source>
        <dbReference type="SAM" id="MobiDB-lite"/>
    </source>
</evidence>
<evidence type="ECO:0000256" key="1">
    <source>
        <dbReference type="ARBA" id="ARBA00004141"/>
    </source>
</evidence>
<evidence type="ECO:0000313" key="10">
    <source>
        <dbReference type="Proteomes" id="UP000274327"/>
    </source>
</evidence>
<keyword evidence="5 7" id="KW-0472">Membrane</keyword>
<feature type="transmembrane region" description="Helical" evidence="7">
    <location>
        <begin position="139"/>
        <end position="165"/>
    </location>
</feature>
<feature type="transmembrane region" description="Helical" evidence="7">
    <location>
        <begin position="190"/>
        <end position="210"/>
    </location>
</feature>
<keyword evidence="10" id="KW-1185">Reference proteome</keyword>
<evidence type="ECO:0000256" key="5">
    <source>
        <dbReference type="ARBA" id="ARBA00023136"/>
    </source>
</evidence>
<name>A0A3R8QLG1_9MICO</name>
<feature type="domain" description="Cation efflux protein transmembrane" evidence="8">
    <location>
        <begin position="38"/>
        <end position="235"/>
    </location>
</feature>